<sequence>MKAVTWQGKRNVRVEEVPDPKIEKPTDAVIRVTSTGICGSDLHLYEVLGAFLEPGDILGHEPMGIVEEVGAEVENLKPGDRVVVPFNVSCGHCFYCDRNLQSQCETTQVTEHGKGAALFGYTKLYGQVPGGQAERLRIPFADYGPIKVPDGPSDDRFLYLSDVVPTSWQAVEYAAVPPGGSVLILGLGPIGQMCARIARHRGAGRVIGVDLVDERLELARRYGVDTIDLRQYKHVADAVRDRTDGRGADSVVDAVGMEAHGAPVTGLAQQLATLLPSPIAARVVEKAAVDRLSALYLAIDAVRRGGTISLSGVYGGMLDPMPMMTLFDKQVQLRMGQANVRAWIDDVLPLVSDDADPLGVEDLATHHLPLSEAPDAYDMFQKKRDGAIKIVLAP</sequence>
<dbReference type="OrthoDB" id="241504at2"/>
<dbReference type="STRING" id="882086.SacxiDRAFT_0661"/>
<dbReference type="SUPFAM" id="SSF51735">
    <property type="entry name" value="NAD(P)-binding Rossmann-fold domains"/>
    <property type="match status" value="1"/>
</dbReference>
<accession>I0UYH7</accession>
<dbReference type="InterPro" id="IPR020843">
    <property type="entry name" value="ER"/>
</dbReference>
<reference evidence="7 8" key="1">
    <citation type="submission" date="2012-01" db="EMBL/GenBank/DDBJ databases">
        <title>Improved High-Quality Draft sequence of Saccharomonospora xinjiangensis XJ-54.</title>
        <authorList>
            <consortium name="US DOE Joint Genome Institute"/>
            <person name="Lucas S."/>
            <person name="Han J."/>
            <person name="Lapidus A."/>
            <person name="Cheng J.-F."/>
            <person name="Goodwin L."/>
            <person name="Pitluck S."/>
            <person name="Peters L."/>
            <person name="Mikhailova N."/>
            <person name="Teshima H."/>
            <person name="Detter J.C."/>
            <person name="Han C."/>
            <person name="Tapia R."/>
            <person name="Land M."/>
            <person name="Hauser L."/>
            <person name="Kyrpides N."/>
            <person name="Ivanova N."/>
            <person name="Pagani I."/>
            <person name="Brambilla E.-M."/>
            <person name="Klenk H.-P."/>
            <person name="Woyke T."/>
        </authorList>
    </citation>
    <scope>NUCLEOTIDE SEQUENCE [LARGE SCALE GENOMIC DNA]</scope>
    <source>
        <strain evidence="7 8">XJ-54</strain>
    </source>
</reference>
<dbReference type="EMBL" id="JH636049">
    <property type="protein sequence ID" value="EID52930.1"/>
    <property type="molecule type" value="Genomic_DNA"/>
</dbReference>
<protein>
    <submittedName>
        <fullName evidence="7">Theronine dehydrogenase-like Zn-dependent dehydrogenase</fullName>
    </submittedName>
</protein>
<dbReference type="RefSeq" id="WP_006237037.1">
    <property type="nucleotide sequence ID" value="NZ_JH636049.1"/>
</dbReference>
<dbReference type="SMART" id="SM00829">
    <property type="entry name" value="PKS_ER"/>
    <property type="match status" value="1"/>
</dbReference>
<dbReference type="PANTHER" id="PTHR42813:SF2">
    <property type="entry name" value="DEHYDROGENASE, ZINC-CONTAINING, PUTATIVE (AFU_ORTHOLOGUE AFUA_2G02810)-RELATED"/>
    <property type="match status" value="1"/>
</dbReference>
<dbReference type="InterPro" id="IPR011032">
    <property type="entry name" value="GroES-like_sf"/>
</dbReference>
<name>I0UYH7_9PSEU</name>
<evidence type="ECO:0000256" key="5">
    <source>
        <dbReference type="RuleBase" id="RU361277"/>
    </source>
</evidence>
<proteinExistence type="inferred from homology"/>
<dbReference type="InterPro" id="IPR002328">
    <property type="entry name" value="ADH_Zn_CS"/>
</dbReference>
<feature type="domain" description="Enoyl reductase (ER)" evidence="6">
    <location>
        <begin position="8"/>
        <end position="392"/>
    </location>
</feature>
<dbReference type="SUPFAM" id="SSF50129">
    <property type="entry name" value="GroES-like"/>
    <property type="match status" value="1"/>
</dbReference>
<dbReference type="GO" id="GO:0016491">
    <property type="term" value="F:oxidoreductase activity"/>
    <property type="evidence" value="ECO:0007669"/>
    <property type="project" value="UniProtKB-KW"/>
</dbReference>
<dbReference type="InterPro" id="IPR013154">
    <property type="entry name" value="ADH-like_N"/>
</dbReference>
<dbReference type="Gene3D" id="3.40.50.720">
    <property type="entry name" value="NAD(P)-binding Rossmann-like Domain"/>
    <property type="match status" value="1"/>
</dbReference>
<dbReference type="GO" id="GO:0008270">
    <property type="term" value="F:zinc ion binding"/>
    <property type="evidence" value="ECO:0007669"/>
    <property type="project" value="InterPro"/>
</dbReference>
<dbReference type="InterPro" id="IPR036291">
    <property type="entry name" value="NAD(P)-bd_dom_sf"/>
</dbReference>
<gene>
    <name evidence="7" type="ORF">SacxiDRAFT_0661</name>
</gene>
<dbReference type="PROSITE" id="PS00059">
    <property type="entry name" value="ADH_ZINC"/>
    <property type="match status" value="1"/>
</dbReference>
<evidence type="ECO:0000256" key="3">
    <source>
        <dbReference type="ARBA" id="ARBA00022833"/>
    </source>
</evidence>
<dbReference type="Proteomes" id="UP000004691">
    <property type="component" value="Unassembled WGS sequence"/>
</dbReference>
<dbReference type="CDD" id="cd08283">
    <property type="entry name" value="FDH_like_1"/>
    <property type="match status" value="1"/>
</dbReference>
<evidence type="ECO:0000256" key="1">
    <source>
        <dbReference type="ARBA" id="ARBA00001947"/>
    </source>
</evidence>
<comment type="cofactor">
    <cofactor evidence="1 5">
        <name>Zn(2+)</name>
        <dbReference type="ChEBI" id="CHEBI:29105"/>
    </cofactor>
</comment>
<evidence type="ECO:0000313" key="7">
    <source>
        <dbReference type="EMBL" id="EID52930.1"/>
    </source>
</evidence>
<evidence type="ECO:0000256" key="4">
    <source>
        <dbReference type="ARBA" id="ARBA00023002"/>
    </source>
</evidence>
<keyword evidence="3 5" id="KW-0862">Zinc</keyword>
<evidence type="ECO:0000256" key="2">
    <source>
        <dbReference type="ARBA" id="ARBA00022723"/>
    </source>
</evidence>
<organism evidence="7 8">
    <name type="scientific">Saccharomonospora xinjiangensis XJ-54</name>
    <dbReference type="NCBI Taxonomy" id="882086"/>
    <lineage>
        <taxon>Bacteria</taxon>
        <taxon>Bacillati</taxon>
        <taxon>Actinomycetota</taxon>
        <taxon>Actinomycetes</taxon>
        <taxon>Pseudonocardiales</taxon>
        <taxon>Pseudonocardiaceae</taxon>
        <taxon>Saccharomonospora</taxon>
    </lineage>
</organism>
<comment type="similarity">
    <text evidence="5">Belongs to the zinc-containing alcohol dehydrogenase family.</text>
</comment>
<keyword evidence="4" id="KW-0560">Oxidoreductase</keyword>
<dbReference type="Gene3D" id="3.90.180.10">
    <property type="entry name" value="Medium-chain alcohol dehydrogenases, catalytic domain"/>
    <property type="match status" value="1"/>
</dbReference>
<dbReference type="PANTHER" id="PTHR42813">
    <property type="entry name" value="ZINC-TYPE ALCOHOL DEHYDROGENASE-LIKE"/>
    <property type="match status" value="1"/>
</dbReference>
<evidence type="ECO:0000259" key="6">
    <source>
        <dbReference type="SMART" id="SM00829"/>
    </source>
</evidence>
<dbReference type="Pfam" id="PF08240">
    <property type="entry name" value="ADH_N"/>
    <property type="match status" value="1"/>
</dbReference>
<dbReference type="Pfam" id="PF00107">
    <property type="entry name" value="ADH_zinc_N"/>
    <property type="match status" value="1"/>
</dbReference>
<evidence type="ECO:0000313" key="8">
    <source>
        <dbReference type="Proteomes" id="UP000004691"/>
    </source>
</evidence>
<dbReference type="eggNOG" id="COG1063">
    <property type="taxonomic scope" value="Bacteria"/>
</dbReference>
<dbReference type="InterPro" id="IPR013149">
    <property type="entry name" value="ADH-like_C"/>
</dbReference>
<keyword evidence="2 5" id="KW-0479">Metal-binding</keyword>
<dbReference type="AlphaFoldDB" id="I0UYH7"/>
<keyword evidence="8" id="KW-1185">Reference proteome</keyword>
<dbReference type="HOGENOM" id="CLU_026673_11_3_11"/>